<dbReference type="EMBL" id="BK016265">
    <property type="protein sequence ID" value="DAG06001.1"/>
    <property type="molecule type" value="Genomic_DNA"/>
</dbReference>
<organism evidence="1">
    <name type="scientific">Myoviridae sp. ctkfK18</name>
    <dbReference type="NCBI Taxonomy" id="2825165"/>
    <lineage>
        <taxon>Viruses</taxon>
        <taxon>Duplodnaviria</taxon>
        <taxon>Heunggongvirae</taxon>
        <taxon>Uroviricota</taxon>
        <taxon>Caudoviricetes</taxon>
    </lineage>
</organism>
<protein>
    <submittedName>
        <fullName evidence="1">Uncharacterized protein</fullName>
    </submittedName>
</protein>
<accession>A0A8S5VGT7</accession>
<name>A0A8S5VGT7_9CAUD</name>
<proteinExistence type="predicted"/>
<sequence length="202" mass="23347">MITVDNRFLEDKFLEFNIFAESKSVDIVLSTTRMLENAEDMEIALDKIKVSTDDGTEICNIDNVIQFAITKEIKDITLTGNNTVYILDNDYDKYKQNIEFTLTENKEYLNIKGVSEYEKFINLMSKLTFGNPLVNIFYSSYIEMGSHYLKRYLNSSEKLPVCMLVYDKEYPEDNGVAKLLAVIVTEEMNGVNNEIYQIERGV</sequence>
<reference evidence="1" key="1">
    <citation type="journal article" date="2021" name="Proc. Natl. Acad. Sci. U.S.A.">
        <title>A Catalog of Tens of Thousands of Viruses from Human Metagenomes Reveals Hidden Associations with Chronic Diseases.</title>
        <authorList>
            <person name="Tisza M.J."/>
            <person name="Buck C.B."/>
        </authorList>
    </citation>
    <scope>NUCLEOTIDE SEQUENCE</scope>
    <source>
        <strain evidence="1">CtkfK18</strain>
    </source>
</reference>
<evidence type="ECO:0000313" key="1">
    <source>
        <dbReference type="EMBL" id="DAG06001.1"/>
    </source>
</evidence>